<reference evidence="1" key="1">
    <citation type="submission" date="2022-12" db="EMBL/GenBank/DDBJ databases">
        <authorList>
            <person name="Petersen C."/>
        </authorList>
    </citation>
    <scope>NUCLEOTIDE SEQUENCE</scope>
    <source>
        <strain evidence="1">IBT 29677</strain>
    </source>
</reference>
<sequence>MSEVASDGSGEVPEVLDFADWAFGPTGLPRLEVMAFGDFTHEGRHWKQSFVVRRRPSGPSSLYNSRPISGPGGRDSWFICIGDVNEPSFWSDVGYDGSLFLSACPDGDLMESPDEW</sequence>
<dbReference type="EMBL" id="JAPZBU010000001">
    <property type="protein sequence ID" value="KAJ5414977.1"/>
    <property type="molecule type" value="Genomic_DNA"/>
</dbReference>
<protein>
    <submittedName>
        <fullName evidence="1">Uncharacterized protein</fullName>
    </submittedName>
</protein>
<comment type="caution">
    <text evidence="1">The sequence shown here is derived from an EMBL/GenBank/DDBJ whole genome shotgun (WGS) entry which is preliminary data.</text>
</comment>
<dbReference type="GeneID" id="81363702"/>
<accession>A0A9X0BF75</accession>
<name>A0A9X0BF75_9EURO</name>
<keyword evidence="2" id="KW-1185">Reference proteome</keyword>
<dbReference type="AlphaFoldDB" id="A0A9X0BF75"/>
<proteinExistence type="predicted"/>
<dbReference type="RefSeq" id="XP_056494823.1">
    <property type="nucleotide sequence ID" value="XM_056624722.1"/>
</dbReference>
<evidence type="ECO:0000313" key="2">
    <source>
        <dbReference type="Proteomes" id="UP001147747"/>
    </source>
</evidence>
<dbReference type="Proteomes" id="UP001147747">
    <property type="component" value="Unassembled WGS sequence"/>
</dbReference>
<reference evidence="1" key="2">
    <citation type="journal article" date="2023" name="IMA Fungus">
        <title>Comparative genomic study of the Penicillium genus elucidates a diverse pangenome and 15 lateral gene transfer events.</title>
        <authorList>
            <person name="Petersen C."/>
            <person name="Sorensen T."/>
            <person name="Nielsen M.R."/>
            <person name="Sondergaard T.E."/>
            <person name="Sorensen J.L."/>
            <person name="Fitzpatrick D.A."/>
            <person name="Frisvad J.C."/>
            <person name="Nielsen K.L."/>
        </authorList>
    </citation>
    <scope>NUCLEOTIDE SEQUENCE</scope>
    <source>
        <strain evidence="1">IBT 29677</strain>
    </source>
</reference>
<dbReference type="OrthoDB" id="1720422at2759"/>
<gene>
    <name evidence="1" type="ORF">N7509_000075</name>
</gene>
<organism evidence="1 2">
    <name type="scientific">Penicillium cosmopolitanum</name>
    <dbReference type="NCBI Taxonomy" id="1131564"/>
    <lineage>
        <taxon>Eukaryota</taxon>
        <taxon>Fungi</taxon>
        <taxon>Dikarya</taxon>
        <taxon>Ascomycota</taxon>
        <taxon>Pezizomycotina</taxon>
        <taxon>Eurotiomycetes</taxon>
        <taxon>Eurotiomycetidae</taxon>
        <taxon>Eurotiales</taxon>
        <taxon>Aspergillaceae</taxon>
        <taxon>Penicillium</taxon>
    </lineage>
</organism>
<evidence type="ECO:0000313" key="1">
    <source>
        <dbReference type="EMBL" id="KAJ5414977.1"/>
    </source>
</evidence>